<protein>
    <recommendedName>
        <fullName evidence="3">Secretion system C-terminal sorting domain-containing protein</fullName>
    </recommendedName>
</protein>
<evidence type="ECO:0000313" key="2">
    <source>
        <dbReference type="Proteomes" id="UP000035213"/>
    </source>
</evidence>
<gene>
    <name evidence="1" type="ORF">OK18_12950</name>
</gene>
<proteinExistence type="predicted"/>
<dbReference type="OrthoDB" id="1263843at2"/>
<reference evidence="1 2" key="1">
    <citation type="submission" date="2014-11" db="EMBL/GenBank/DDBJ databases">
        <authorList>
            <person name="Park G.-S."/>
            <person name="Hong S.-J."/>
            <person name="Jung B.K."/>
            <person name="Khan A.R."/>
            <person name="Kwak Y."/>
            <person name="Shin J.-H."/>
        </authorList>
    </citation>
    <scope>NUCLEOTIDE SEQUENCE [LARGE SCALE GENOMIC DNA]</scope>
    <source>
        <strain evidence="1 2">DSM 27622</strain>
    </source>
</reference>
<evidence type="ECO:0008006" key="3">
    <source>
        <dbReference type="Google" id="ProtNLM"/>
    </source>
</evidence>
<evidence type="ECO:0000313" key="1">
    <source>
        <dbReference type="EMBL" id="AKK73394.1"/>
    </source>
</evidence>
<dbReference type="EMBL" id="CP009928">
    <property type="protein sequence ID" value="AKK73394.1"/>
    <property type="molecule type" value="Genomic_DNA"/>
</dbReference>
<dbReference type="PATRIC" id="fig|1324352.5.peg.2694"/>
<accession>A0A0G3M3B3</accession>
<sequence>MKIPLLQILAVTMSPMAIGQIIPQPQAKAYFSHDEAGNQIYRGDLPLIFSRVAPKDDEIPEVKAELATLQETQNNTMSESQFWSHINVYPVPVKDVLTITWNEKVNDLIADIGLYEQSTIHWVFQNARISSLDRKVQIDMSKQYMGVYILTFTLKDGRRLSKNITKI</sequence>
<organism evidence="1 2">
    <name type="scientific">Chryseobacterium gallinarum</name>
    <dbReference type="NCBI Taxonomy" id="1324352"/>
    <lineage>
        <taxon>Bacteria</taxon>
        <taxon>Pseudomonadati</taxon>
        <taxon>Bacteroidota</taxon>
        <taxon>Flavobacteriia</taxon>
        <taxon>Flavobacteriales</taxon>
        <taxon>Weeksellaceae</taxon>
        <taxon>Chryseobacterium group</taxon>
        <taxon>Chryseobacterium</taxon>
    </lineage>
</organism>
<dbReference type="RefSeq" id="WP_050022579.1">
    <property type="nucleotide sequence ID" value="NZ_CP009928.1"/>
</dbReference>
<dbReference type="Proteomes" id="UP000035213">
    <property type="component" value="Chromosome"/>
</dbReference>
<dbReference type="KEGG" id="cgn:OK18_12950"/>
<name>A0A0G3M3B3_CHRGL</name>
<dbReference type="AlphaFoldDB" id="A0A0G3M3B3"/>